<organism evidence="2">
    <name type="scientific">metagenome</name>
    <dbReference type="NCBI Taxonomy" id="256318"/>
    <lineage>
        <taxon>unclassified sequences</taxon>
        <taxon>metagenomes</taxon>
    </lineage>
</organism>
<dbReference type="AlphaFoldDB" id="A0A2P2CAL8"/>
<reference evidence="2" key="1">
    <citation type="submission" date="2015-08" db="EMBL/GenBank/DDBJ databases">
        <authorList>
            <person name="Babu N.S."/>
            <person name="Beckwith C.J."/>
            <person name="Beseler K.G."/>
            <person name="Brison A."/>
            <person name="Carone J.V."/>
            <person name="Caskin T.P."/>
            <person name="Diamond M."/>
            <person name="Durham M.E."/>
            <person name="Foxe J.M."/>
            <person name="Go M."/>
            <person name="Henderson B.A."/>
            <person name="Jones I.B."/>
            <person name="McGettigan J.A."/>
            <person name="Micheletti S.J."/>
            <person name="Nasrallah M.E."/>
            <person name="Ortiz D."/>
            <person name="Piller C.R."/>
            <person name="Privatt S.R."/>
            <person name="Schneider S.L."/>
            <person name="Sharp S."/>
            <person name="Smith T.C."/>
            <person name="Stanton J.D."/>
            <person name="Ullery H.E."/>
            <person name="Wilson R.J."/>
            <person name="Serrano M.G."/>
            <person name="Buck G."/>
            <person name="Lee V."/>
            <person name="Wang Y."/>
            <person name="Carvalho R."/>
            <person name="Voegtly L."/>
            <person name="Shi R."/>
            <person name="Duckworth R."/>
            <person name="Johnson A."/>
            <person name="Loviza R."/>
            <person name="Walstead R."/>
            <person name="Shah Z."/>
            <person name="Kiflezghi M."/>
            <person name="Wade K."/>
            <person name="Ball S.L."/>
            <person name="Bradley K.W."/>
            <person name="Asai D.J."/>
            <person name="Bowman C.A."/>
            <person name="Russell D.A."/>
            <person name="Pope W.H."/>
            <person name="Jacobs-Sera D."/>
            <person name="Hendrix R.W."/>
            <person name="Hatfull G.F."/>
        </authorList>
    </citation>
    <scope>NUCLEOTIDE SEQUENCE</scope>
</reference>
<name>A0A2P2CAL8_9ZZZZ</name>
<feature type="transmembrane region" description="Helical" evidence="1">
    <location>
        <begin position="129"/>
        <end position="151"/>
    </location>
</feature>
<dbReference type="EMBL" id="CZKB01000009">
    <property type="protein sequence ID" value="CUR59033.1"/>
    <property type="molecule type" value="Genomic_DNA"/>
</dbReference>
<feature type="transmembrane region" description="Helical" evidence="1">
    <location>
        <begin position="15"/>
        <end position="38"/>
    </location>
</feature>
<accession>A0A2P2CAL8</accession>
<gene>
    <name evidence="2" type="ORF">NOCA1170028</name>
</gene>
<keyword evidence="1" id="KW-1133">Transmembrane helix</keyword>
<proteinExistence type="predicted"/>
<evidence type="ECO:0000256" key="1">
    <source>
        <dbReference type="SAM" id="Phobius"/>
    </source>
</evidence>
<keyword evidence="1" id="KW-0812">Transmembrane</keyword>
<evidence type="ECO:0000313" key="2">
    <source>
        <dbReference type="EMBL" id="CUR59033.1"/>
    </source>
</evidence>
<sequence>MAAEVVLLIVGRVSIGAAVGVLLALETALVAVILSVAWRAARTSRGDRVAAAVRAVLPSPVAAPVLFEIRQLRALWLLVRGRVATEGPSDVTISYAAGRGGAYLMIGAVGAIELVAVHLIVPWHRLGTWAWVQWFVFALSAYGSVWLLAWWAAQRTHPHLITDDELVLRNATLVTLRVPLDLVGHVSPRRRGLGSEGRLMLAGTGGGTNLDIDFVEPTPWRSLTGRRSREVTAVSLEVDDARVAAQLLTRALRRRTQLGPATDGGAFDR</sequence>
<protein>
    <submittedName>
        <fullName evidence="2">Uncharacterized protein</fullName>
    </submittedName>
</protein>
<feature type="transmembrane region" description="Helical" evidence="1">
    <location>
        <begin position="102"/>
        <end position="123"/>
    </location>
</feature>
<keyword evidence="1" id="KW-0472">Membrane</keyword>